<comment type="caution">
    <text evidence="3">The sequence shown here is derived from an EMBL/GenBank/DDBJ whole genome shotgun (WGS) entry which is preliminary data.</text>
</comment>
<evidence type="ECO:0000313" key="3">
    <source>
        <dbReference type="EMBL" id="KAG5167834.1"/>
    </source>
</evidence>
<dbReference type="EMBL" id="JAFIQS010000006">
    <property type="protein sequence ID" value="KAG5167834.1"/>
    <property type="molecule type" value="Genomic_DNA"/>
</dbReference>
<reference evidence="3" key="1">
    <citation type="submission" date="2021-02" db="EMBL/GenBank/DDBJ databases">
        <title>Psilocybe cubensis genome.</title>
        <authorList>
            <person name="Mckernan K.J."/>
            <person name="Crawford S."/>
            <person name="Trippe A."/>
            <person name="Kane L.T."/>
            <person name="Mclaughlin S."/>
        </authorList>
    </citation>
    <scope>NUCLEOTIDE SEQUENCE [LARGE SCALE GENOMIC DNA]</scope>
    <source>
        <strain evidence="3">MGC-MH-2018</strain>
    </source>
</reference>
<dbReference type="Pfam" id="PF20415">
    <property type="entry name" value="DUF6699"/>
    <property type="match status" value="1"/>
</dbReference>
<name>A0A8H7XYM1_PSICU</name>
<feature type="compositionally biased region" description="Polar residues" evidence="1">
    <location>
        <begin position="7"/>
        <end position="19"/>
    </location>
</feature>
<protein>
    <recommendedName>
        <fullName evidence="2">DUF6699 domain-containing protein</fullName>
    </recommendedName>
</protein>
<accession>A0A8H7XYM1</accession>
<evidence type="ECO:0000259" key="2">
    <source>
        <dbReference type="Pfam" id="PF20415"/>
    </source>
</evidence>
<gene>
    <name evidence="3" type="ORF">JR316_006425</name>
</gene>
<proteinExistence type="predicted"/>
<dbReference type="InterPro" id="IPR046522">
    <property type="entry name" value="DUF6699"/>
</dbReference>
<dbReference type="AlphaFoldDB" id="A0A8H7XYM1"/>
<organism evidence="3">
    <name type="scientific">Psilocybe cubensis</name>
    <name type="common">Psychedelic mushroom</name>
    <name type="synonym">Stropharia cubensis</name>
    <dbReference type="NCBI Taxonomy" id="181762"/>
    <lineage>
        <taxon>Eukaryota</taxon>
        <taxon>Fungi</taxon>
        <taxon>Dikarya</taxon>
        <taxon>Basidiomycota</taxon>
        <taxon>Agaricomycotina</taxon>
        <taxon>Agaricomycetes</taxon>
        <taxon>Agaricomycetidae</taxon>
        <taxon>Agaricales</taxon>
        <taxon>Agaricineae</taxon>
        <taxon>Strophariaceae</taxon>
        <taxon>Psilocybe</taxon>
    </lineage>
</organism>
<feature type="domain" description="DUF6699" evidence="2">
    <location>
        <begin position="81"/>
        <end position="165"/>
    </location>
</feature>
<evidence type="ECO:0000256" key="1">
    <source>
        <dbReference type="SAM" id="MobiDB-lite"/>
    </source>
</evidence>
<sequence>MPAFLFHSTSTYSTPSLNDQGLAHNEGQPNATVEDDFQPFPSLSQPPPLDRKRHIPLPVLTNQTSTLNGLLMSSWEEKAHIQWDITQRPGEAQFAGIKSDDTMARRDVFWGNATCPPTNEYIKIRIGANFAFLDITVTPSGPLTILDVLNAVYQGVREEALKRWRSGKFEGGDVPPRPPFALMRDGRSQDETKLAESEVPRIIRAHMQGMTRWAGLHKPHRDEGGVWLLKIAPAQKMM</sequence>
<feature type="region of interest" description="Disordered" evidence="1">
    <location>
        <begin position="1"/>
        <end position="54"/>
    </location>
</feature>